<feature type="domain" description="Disease resistance R13L4/SHOC-2-like LRR" evidence="9">
    <location>
        <begin position="560"/>
        <end position="885"/>
    </location>
</feature>
<evidence type="ECO:0000256" key="4">
    <source>
        <dbReference type="ARBA" id="ARBA00022741"/>
    </source>
</evidence>
<dbReference type="Gene3D" id="3.40.50.300">
    <property type="entry name" value="P-loop containing nucleotide triphosphate hydrolases"/>
    <property type="match status" value="1"/>
</dbReference>
<dbReference type="Pfam" id="PF23598">
    <property type="entry name" value="LRR_14"/>
    <property type="match status" value="1"/>
</dbReference>
<dbReference type="Gene3D" id="1.10.10.10">
    <property type="entry name" value="Winged helix-like DNA-binding domain superfamily/Winged helix DNA-binding domain"/>
    <property type="match status" value="1"/>
</dbReference>
<evidence type="ECO:0000259" key="8">
    <source>
        <dbReference type="Pfam" id="PF23559"/>
    </source>
</evidence>
<name>A0A2G9HNI9_9LAMI</name>
<dbReference type="PANTHER" id="PTHR23155:SF1185">
    <property type="entry name" value="DISEASE RESISTANCE RPP8-LIKE PROTEIN 3-RELATED"/>
    <property type="match status" value="1"/>
</dbReference>
<dbReference type="GO" id="GO:0098542">
    <property type="term" value="P:defense response to other organism"/>
    <property type="evidence" value="ECO:0007669"/>
    <property type="project" value="TreeGrafter"/>
</dbReference>
<dbReference type="SUPFAM" id="SSF52540">
    <property type="entry name" value="P-loop containing nucleoside triphosphate hydrolases"/>
    <property type="match status" value="1"/>
</dbReference>
<dbReference type="PANTHER" id="PTHR23155">
    <property type="entry name" value="DISEASE RESISTANCE PROTEIN RP"/>
    <property type="match status" value="1"/>
</dbReference>
<proteinExistence type="inferred from homology"/>
<accession>A0A2G9HNI9</accession>
<evidence type="ECO:0000256" key="5">
    <source>
        <dbReference type="ARBA" id="ARBA00022821"/>
    </source>
</evidence>
<keyword evidence="11" id="KW-1185">Reference proteome</keyword>
<keyword evidence="3" id="KW-0677">Repeat</keyword>
<dbReference type="GO" id="GO:0051607">
    <property type="term" value="P:defense response to virus"/>
    <property type="evidence" value="ECO:0007669"/>
    <property type="project" value="UniProtKB-ARBA"/>
</dbReference>
<dbReference type="InterPro" id="IPR036388">
    <property type="entry name" value="WH-like_DNA-bd_sf"/>
</dbReference>
<gene>
    <name evidence="10" type="ORF">CDL12_08234</name>
</gene>
<keyword evidence="5" id="KW-0611">Plant defense</keyword>
<sequence length="904" mass="102839">MATVSAVSAVAERLKYLLMADGAQARCVGDLRDGVMQLPSELQRIASAANSIHSMSEELKKKATQLAYDIEDAVESYTIQEAAHQGKSGVHSLLFNYSSTRTRTLGKDLHIFRERINEIKHSMDSEKDAAAEGRGERFSSGITAPFSAEPQQDRQLVPAETIRAHGELISGMDDDLIMLIDKLTHWSSRLTVIAICGMGGIGKTSLARSLYEDPLVVRHFDNRAWATAGMEFEAKKTLEDILSCILSMRTDEVAGLETMRLMERLHKSQMGKRYLVVLDDVWSIEIWDALKIAFPDDKNGSKIVITTRSEYVARHLATDTYNMQLLSDDQSSELRPEMEEIGKQIVQQCRGLPLAIATISGVLRRMNFNVWPKLLEGLQRDQHLELAERSLAQSYNGLPFHLKPCFLYLGHFPPGQAIPVEKLYQLWMAEGLITMGSSYKDQMQVAEEYLRELVYRSLVFVMEMEPMLDSARIESCQLHHLIREVCIHKWKQDDFFEIVDFDNVKGRVSLTHRLAIYLHKYKDTNDFLHIPANVKSIIRSILFYDADNKSLSNSTWPKELSDLKEFQRTRVLDFDKVDFRMRKLPKGIDKLTYLRHLSFGGCYLPEFPAFLSNFPLLETLDLRVRVSCVMTIPNVLRKLSNLRHLYFPLACQSDTNDKLELNCLKKLQVLENFPAGICDADDILQLENLEIFKGFVDGNNRDLEKTINSINGIKTICHSSLVVKEFDSYSKDRQSIAARLLECNAIHNLDIEGYLGVFPGLAQRIGSNFTEMIFNGSEFSEDPTPRLGMLPNLRSLVLCNDAFIGKKMTCSDGEFPRLTSLKLANLQFLENLEMETGSMPRLNIFTVEQCVKLDTLPCELTEIPTLQKLMIGSMTKEFQKKVEELVEEQRSFGNEDLTVTFYDC</sequence>
<dbReference type="Proteomes" id="UP000231279">
    <property type="component" value="Unassembled WGS sequence"/>
</dbReference>
<dbReference type="InterPro" id="IPR002182">
    <property type="entry name" value="NB-ARC"/>
</dbReference>
<feature type="domain" description="Disease resistance protein winged helix" evidence="8">
    <location>
        <begin position="412"/>
        <end position="485"/>
    </location>
</feature>
<dbReference type="InterPro" id="IPR042197">
    <property type="entry name" value="Apaf_helical"/>
</dbReference>
<evidence type="ECO:0000256" key="1">
    <source>
        <dbReference type="ARBA" id="ARBA00008894"/>
    </source>
</evidence>
<dbReference type="GO" id="GO:0043531">
    <property type="term" value="F:ADP binding"/>
    <property type="evidence" value="ECO:0007669"/>
    <property type="project" value="InterPro"/>
</dbReference>
<dbReference type="GO" id="GO:0005524">
    <property type="term" value="F:ATP binding"/>
    <property type="evidence" value="ECO:0007669"/>
    <property type="project" value="UniProtKB-KW"/>
</dbReference>
<comment type="caution">
    <text evidence="10">The sequence shown here is derived from an EMBL/GenBank/DDBJ whole genome shotgun (WGS) entry which is preliminary data.</text>
</comment>
<dbReference type="STRING" id="429701.A0A2G9HNI9"/>
<feature type="domain" description="NB-ARC" evidence="7">
    <location>
        <begin position="178"/>
        <end position="334"/>
    </location>
</feature>
<dbReference type="FunFam" id="1.10.10.10:FF:000322">
    <property type="entry name" value="Probable disease resistance protein At1g63360"/>
    <property type="match status" value="1"/>
</dbReference>
<keyword evidence="2" id="KW-0433">Leucine-rich repeat</keyword>
<evidence type="ECO:0000256" key="2">
    <source>
        <dbReference type="ARBA" id="ARBA00022614"/>
    </source>
</evidence>
<dbReference type="Gene3D" id="1.10.8.430">
    <property type="entry name" value="Helical domain of apoptotic protease-activating factors"/>
    <property type="match status" value="1"/>
</dbReference>
<dbReference type="Gene3D" id="3.80.10.10">
    <property type="entry name" value="Ribonuclease Inhibitor"/>
    <property type="match status" value="1"/>
</dbReference>
<dbReference type="InterPro" id="IPR058922">
    <property type="entry name" value="WHD_DRP"/>
</dbReference>
<protein>
    <submittedName>
        <fullName evidence="10">Apoptotic ATPase</fullName>
    </submittedName>
</protein>
<dbReference type="AlphaFoldDB" id="A0A2G9HNI9"/>
<dbReference type="FunFam" id="3.40.50.300:FF:001091">
    <property type="entry name" value="Probable disease resistance protein At1g61300"/>
    <property type="match status" value="1"/>
</dbReference>
<evidence type="ECO:0000313" key="10">
    <source>
        <dbReference type="EMBL" id="PIN19089.1"/>
    </source>
</evidence>
<evidence type="ECO:0000313" key="11">
    <source>
        <dbReference type="Proteomes" id="UP000231279"/>
    </source>
</evidence>
<organism evidence="10 11">
    <name type="scientific">Handroanthus impetiginosus</name>
    <dbReference type="NCBI Taxonomy" id="429701"/>
    <lineage>
        <taxon>Eukaryota</taxon>
        <taxon>Viridiplantae</taxon>
        <taxon>Streptophyta</taxon>
        <taxon>Embryophyta</taxon>
        <taxon>Tracheophyta</taxon>
        <taxon>Spermatophyta</taxon>
        <taxon>Magnoliopsida</taxon>
        <taxon>eudicotyledons</taxon>
        <taxon>Gunneridae</taxon>
        <taxon>Pentapetalae</taxon>
        <taxon>asterids</taxon>
        <taxon>lamiids</taxon>
        <taxon>Lamiales</taxon>
        <taxon>Bignoniaceae</taxon>
        <taxon>Crescentiina</taxon>
        <taxon>Tabebuia alliance</taxon>
        <taxon>Handroanthus</taxon>
    </lineage>
</organism>
<dbReference type="InterPro" id="IPR027417">
    <property type="entry name" value="P-loop_NTPase"/>
</dbReference>
<dbReference type="PRINTS" id="PR00364">
    <property type="entry name" value="DISEASERSIST"/>
</dbReference>
<evidence type="ECO:0000256" key="6">
    <source>
        <dbReference type="ARBA" id="ARBA00022840"/>
    </source>
</evidence>
<dbReference type="Pfam" id="PF00931">
    <property type="entry name" value="NB-ARC"/>
    <property type="match status" value="1"/>
</dbReference>
<dbReference type="OrthoDB" id="911815at2759"/>
<dbReference type="SUPFAM" id="SSF52058">
    <property type="entry name" value="L domain-like"/>
    <property type="match status" value="1"/>
</dbReference>
<evidence type="ECO:0000256" key="3">
    <source>
        <dbReference type="ARBA" id="ARBA00022737"/>
    </source>
</evidence>
<reference evidence="11" key="1">
    <citation type="journal article" date="2018" name="Gigascience">
        <title>Genome assembly of the Pink Ipe (Handroanthus impetiginosus, Bignoniaceae), a highly valued, ecologically keystone Neotropical timber forest tree.</title>
        <authorList>
            <person name="Silva-Junior O.B."/>
            <person name="Grattapaglia D."/>
            <person name="Novaes E."/>
            <person name="Collevatti R.G."/>
        </authorList>
    </citation>
    <scope>NUCLEOTIDE SEQUENCE [LARGE SCALE GENOMIC DNA]</scope>
    <source>
        <strain evidence="11">cv. UFG-1</strain>
    </source>
</reference>
<evidence type="ECO:0000259" key="9">
    <source>
        <dbReference type="Pfam" id="PF23598"/>
    </source>
</evidence>
<dbReference type="InterPro" id="IPR044974">
    <property type="entry name" value="Disease_R_plants"/>
</dbReference>
<dbReference type="EMBL" id="NKXS01001338">
    <property type="protein sequence ID" value="PIN19089.1"/>
    <property type="molecule type" value="Genomic_DNA"/>
</dbReference>
<dbReference type="InterPro" id="IPR055414">
    <property type="entry name" value="LRR_R13L4/SHOC2-like"/>
</dbReference>
<dbReference type="InterPro" id="IPR032675">
    <property type="entry name" value="LRR_dom_sf"/>
</dbReference>
<keyword evidence="4" id="KW-0547">Nucleotide-binding</keyword>
<keyword evidence="6" id="KW-0067">ATP-binding</keyword>
<evidence type="ECO:0000259" key="7">
    <source>
        <dbReference type="Pfam" id="PF00931"/>
    </source>
</evidence>
<comment type="similarity">
    <text evidence="1">Belongs to the disease resistance NB-LRR family.</text>
</comment>
<dbReference type="Pfam" id="PF23559">
    <property type="entry name" value="WHD_DRP"/>
    <property type="match status" value="1"/>
</dbReference>